<dbReference type="PANTHER" id="PTHR24220:SF689">
    <property type="entry name" value="LIPOPROTEIN-RELEASING SYSTEM ATP-BINDING PROTEIN LOLD"/>
    <property type="match status" value="1"/>
</dbReference>
<dbReference type="eggNOG" id="COG1136">
    <property type="taxonomic scope" value="Bacteria"/>
</dbReference>
<dbReference type="EMBL" id="CP001821">
    <property type="protein sequence ID" value="ACZ30610.1"/>
    <property type="molecule type" value="Genomic_DNA"/>
</dbReference>
<protein>
    <submittedName>
        <fullName evidence="6">ABC transporter related protein</fullName>
    </submittedName>
</protein>
<reference evidence="7" key="1">
    <citation type="submission" date="2009-11" db="EMBL/GenBank/DDBJ databases">
        <title>The complete chromosome of Xylanimonas cellulosilytica DSM 15894.</title>
        <authorList>
            <consortium name="US DOE Joint Genome Institute (JGI-PGF)"/>
            <person name="Lucas S."/>
            <person name="Copeland A."/>
            <person name="Lapidus A."/>
            <person name="Glavina del Rio T."/>
            <person name="Dalin E."/>
            <person name="Tice H."/>
            <person name="Bruce D."/>
            <person name="Goodwin L."/>
            <person name="Pitluck S."/>
            <person name="Kyrpides N."/>
            <person name="Mavromatis K."/>
            <person name="Ivanova N."/>
            <person name="Mikhailova N."/>
            <person name="Foster B."/>
            <person name="Clum A."/>
            <person name="Brettin T."/>
            <person name="Detter J.C."/>
            <person name="Han C."/>
            <person name="Larimer F."/>
            <person name="Land M."/>
            <person name="Hauser L."/>
            <person name="Markowitz V."/>
            <person name="Cheng J.F."/>
            <person name="Hugenholtz P."/>
            <person name="Woyke T."/>
            <person name="Wu D."/>
            <person name="Gehrich-Schroeter G."/>
            <person name="Schneider S."/>
            <person name="Pukall S.R."/>
            <person name="Klenk H.P."/>
            <person name="Eisen J.A."/>
        </authorList>
    </citation>
    <scope>NUCLEOTIDE SEQUENCE [LARGE SCALE GENOMIC DNA]</scope>
    <source>
        <strain evidence="7">DSM 15894 / CECT 5975 / LMG 20990 / XIL07</strain>
    </source>
</reference>
<dbReference type="GO" id="GO:0016887">
    <property type="term" value="F:ATP hydrolysis activity"/>
    <property type="evidence" value="ECO:0007669"/>
    <property type="project" value="InterPro"/>
</dbReference>
<dbReference type="Gene3D" id="3.40.50.300">
    <property type="entry name" value="P-loop containing nucleotide triphosphate hydrolases"/>
    <property type="match status" value="1"/>
</dbReference>
<dbReference type="InterPro" id="IPR027417">
    <property type="entry name" value="P-loop_NTPase"/>
</dbReference>
<dbReference type="SMART" id="SM00382">
    <property type="entry name" value="AAA"/>
    <property type="match status" value="1"/>
</dbReference>
<keyword evidence="3" id="KW-0547">Nucleotide-binding</keyword>
<name>D1BSB8_XYLCX</name>
<keyword evidence="2" id="KW-0813">Transport</keyword>
<evidence type="ECO:0000259" key="5">
    <source>
        <dbReference type="PROSITE" id="PS50893"/>
    </source>
</evidence>
<evidence type="ECO:0000256" key="4">
    <source>
        <dbReference type="ARBA" id="ARBA00022840"/>
    </source>
</evidence>
<comment type="similarity">
    <text evidence="1">Belongs to the ABC transporter superfamily.</text>
</comment>
<dbReference type="OrthoDB" id="4425833at2"/>
<keyword evidence="7" id="KW-1185">Reference proteome</keyword>
<dbReference type="HOGENOM" id="CLU_000604_1_22_11"/>
<proteinExistence type="inferred from homology"/>
<dbReference type="RefSeq" id="WP_012878352.1">
    <property type="nucleotide sequence ID" value="NC_013530.1"/>
</dbReference>
<dbReference type="GO" id="GO:0005524">
    <property type="term" value="F:ATP binding"/>
    <property type="evidence" value="ECO:0007669"/>
    <property type="project" value="UniProtKB-KW"/>
</dbReference>
<sequence length="240" mass="25326">MTGVVLEPRAAAPVGTAVGTRSLTFTYRAALPPVICDLTVDVPVGTTTALTGPSGSGKSTLLYLLALMIRPTGGEVVWDAVPASRLADAARSRLRASQVGFVFQDALLDPSRSVLANVCDSGLFAGMRRKDAVARARELMARFGVDHREDHKPGEISGGQAQRVAICRALLTNPRVVFADEPTGNLDDESAAIVWRALTDHAANGATVIVATHDRSLVALADHEVRLDRSGGAELRAVRP</sequence>
<keyword evidence="4" id="KW-0067">ATP-binding</keyword>
<organism evidence="6 7">
    <name type="scientific">Xylanimonas cellulosilytica (strain DSM 15894 / JCM 12276 / CECT 5975 / KCTC 9989 / LMG 20990 / NBRC 107835 / XIL07)</name>
    <dbReference type="NCBI Taxonomy" id="446471"/>
    <lineage>
        <taxon>Bacteria</taxon>
        <taxon>Bacillati</taxon>
        <taxon>Actinomycetota</taxon>
        <taxon>Actinomycetes</taxon>
        <taxon>Micrococcales</taxon>
        <taxon>Promicromonosporaceae</taxon>
        <taxon>Xylanimonas</taxon>
    </lineage>
</organism>
<reference evidence="6 7" key="2">
    <citation type="journal article" date="2010" name="Stand. Genomic Sci.">
        <title>Complete genome sequence of Xylanimonas cellulosilytica type strain (XIL07).</title>
        <authorList>
            <person name="Foster B."/>
            <person name="Pukall R."/>
            <person name="Abt B."/>
            <person name="Nolan M."/>
            <person name="Glavina Del Rio T."/>
            <person name="Chen F."/>
            <person name="Lucas S."/>
            <person name="Tice H."/>
            <person name="Pitluck S."/>
            <person name="Cheng J.-F."/>
            <person name="Chertkov O."/>
            <person name="Brettin T."/>
            <person name="Han C."/>
            <person name="Detter J.C."/>
            <person name="Bruce D."/>
            <person name="Goodwin L."/>
            <person name="Ivanova N."/>
            <person name="Mavromatis K."/>
            <person name="Pati A."/>
            <person name="Mikhailova N."/>
            <person name="Chen A."/>
            <person name="Palaniappan K."/>
            <person name="Land M."/>
            <person name="Hauser L."/>
            <person name="Chang Y.-J."/>
            <person name="Jeffries C.D."/>
            <person name="Chain P."/>
            <person name="Rohde M."/>
            <person name="Goeker M."/>
            <person name="Bristow J."/>
            <person name="Eisen J.A."/>
            <person name="Markowitz V."/>
            <person name="Hugenholtz P."/>
            <person name="Kyrpides N.C."/>
            <person name="Klenk H.-P."/>
            <person name="Lapidus A."/>
        </authorList>
    </citation>
    <scope>NUCLEOTIDE SEQUENCE [LARGE SCALE GENOMIC DNA]</scope>
    <source>
        <strain evidence="7">DSM 15894 / CECT 5975 / LMG 20990 / XIL07</strain>
    </source>
</reference>
<dbReference type="InterPro" id="IPR017871">
    <property type="entry name" value="ABC_transporter-like_CS"/>
</dbReference>
<evidence type="ECO:0000256" key="1">
    <source>
        <dbReference type="ARBA" id="ARBA00005417"/>
    </source>
</evidence>
<dbReference type="InterPro" id="IPR003439">
    <property type="entry name" value="ABC_transporter-like_ATP-bd"/>
</dbReference>
<evidence type="ECO:0000313" key="7">
    <source>
        <dbReference type="Proteomes" id="UP000002255"/>
    </source>
</evidence>
<evidence type="ECO:0000256" key="3">
    <source>
        <dbReference type="ARBA" id="ARBA00022741"/>
    </source>
</evidence>
<feature type="domain" description="ABC transporter" evidence="5">
    <location>
        <begin position="18"/>
        <end position="240"/>
    </location>
</feature>
<dbReference type="STRING" id="446471.Xcel_1582"/>
<gene>
    <name evidence="6" type="ordered locus">Xcel_1582</name>
</gene>
<dbReference type="Pfam" id="PF00005">
    <property type="entry name" value="ABC_tran"/>
    <property type="match status" value="1"/>
</dbReference>
<dbReference type="CDD" id="cd03255">
    <property type="entry name" value="ABC_MJ0796_LolCDE_FtsE"/>
    <property type="match status" value="1"/>
</dbReference>
<dbReference type="InterPro" id="IPR017911">
    <property type="entry name" value="MacB-like_ATP-bd"/>
</dbReference>
<dbReference type="Proteomes" id="UP000002255">
    <property type="component" value="Chromosome"/>
</dbReference>
<dbReference type="GO" id="GO:0022857">
    <property type="term" value="F:transmembrane transporter activity"/>
    <property type="evidence" value="ECO:0007669"/>
    <property type="project" value="TreeGrafter"/>
</dbReference>
<dbReference type="PROSITE" id="PS00211">
    <property type="entry name" value="ABC_TRANSPORTER_1"/>
    <property type="match status" value="1"/>
</dbReference>
<dbReference type="AlphaFoldDB" id="D1BSB8"/>
<dbReference type="InterPro" id="IPR003593">
    <property type="entry name" value="AAA+_ATPase"/>
</dbReference>
<dbReference type="GO" id="GO:0005886">
    <property type="term" value="C:plasma membrane"/>
    <property type="evidence" value="ECO:0007669"/>
    <property type="project" value="TreeGrafter"/>
</dbReference>
<accession>D1BSB8</accession>
<evidence type="ECO:0000313" key="6">
    <source>
        <dbReference type="EMBL" id="ACZ30610.1"/>
    </source>
</evidence>
<dbReference type="SUPFAM" id="SSF52540">
    <property type="entry name" value="P-loop containing nucleoside triphosphate hydrolases"/>
    <property type="match status" value="1"/>
</dbReference>
<dbReference type="PANTHER" id="PTHR24220">
    <property type="entry name" value="IMPORT ATP-BINDING PROTEIN"/>
    <property type="match status" value="1"/>
</dbReference>
<dbReference type="PROSITE" id="PS50893">
    <property type="entry name" value="ABC_TRANSPORTER_2"/>
    <property type="match status" value="1"/>
</dbReference>
<dbReference type="KEGG" id="xce:Xcel_1582"/>
<evidence type="ECO:0000256" key="2">
    <source>
        <dbReference type="ARBA" id="ARBA00022448"/>
    </source>
</evidence>
<dbReference type="InterPro" id="IPR015854">
    <property type="entry name" value="ABC_transpr_LolD-like"/>
</dbReference>